<evidence type="ECO:0000313" key="2">
    <source>
        <dbReference type="Proteomes" id="UP001172386"/>
    </source>
</evidence>
<keyword evidence="2" id="KW-1185">Reference proteome</keyword>
<gene>
    <name evidence="1" type="ORF">H2198_002244</name>
</gene>
<proteinExistence type="predicted"/>
<organism evidence="1 2">
    <name type="scientific">Neophaeococcomyces mojaviensis</name>
    <dbReference type="NCBI Taxonomy" id="3383035"/>
    <lineage>
        <taxon>Eukaryota</taxon>
        <taxon>Fungi</taxon>
        <taxon>Dikarya</taxon>
        <taxon>Ascomycota</taxon>
        <taxon>Pezizomycotina</taxon>
        <taxon>Eurotiomycetes</taxon>
        <taxon>Chaetothyriomycetidae</taxon>
        <taxon>Chaetothyriales</taxon>
        <taxon>Chaetothyriales incertae sedis</taxon>
        <taxon>Neophaeococcomyces</taxon>
    </lineage>
</organism>
<sequence length="587" mass="67346">MTPHEWMQLHKHEEAQPTYVLISYTGPGQFPRPCGLADIEKLSKQGQVHNPNDCIRCQDSRTDENALHVIAKQAAADAGASAYWIDKCCMFEDRESEEFSEDVNRISDVARAASRIVVIVGKSGCDSLPPDVDTWSLLKEHGSRLWCWPEILLGPSDEDIYVYTRDQRSTKPQRVSRLEFVEWIWKDAEVARQVLDHYEGTLTLSRLELVILALDSLKSRIQNTQLYLPGDLSYALMGLLRQRPKFPANGKKDTAFQAFARLSLANDSDRLLERLCCILPNHSPWDLDQRHYWTNMDDYWGARLWDIEPYCQISAIAEHDTVVLDGVRGATIHWDSFQRVSITTKLTFIRKLARFLIRLTPIWLIISSVMLWFGSLVGNVRYDSDIYDSRGSHTVTTYTVTSPLTILGALMLIFLVPLFLSLPLLLLHLYGGKVWDAQPWLFGFEGRLSIREIECRIFGFYSGRFTWAPYSSPTSIHDRKTEWLSDECEGKMPLMPKTNEETNDGLRTFTLVDTFTMTVMTFRAAQPPVAALLCGSEGGMQRALLCSYDWTTQTFYRETVLRMETRMLDRTPRIGRVRFGLKRLKAL</sequence>
<reference evidence="1" key="1">
    <citation type="submission" date="2022-10" db="EMBL/GenBank/DDBJ databases">
        <title>Culturing micro-colonial fungi from biological soil crusts in the Mojave desert and describing Neophaeococcomyces mojavensis, and introducing the new genera and species Taxawa tesnikishii.</title>
        <authorList>
            <person name="Kurbessoian T."/>
            <person name="Stajich J.E."/>
        </authorList>
    </citation>
    <scope>NUCLEOTIDE SEQUENCE</scope>
    <source>
        <strain evidence="1">JES_112</strain>
    </source>
</reference>
<accession>A0ACC3AF10</accession>
<name>A0ACC3AF10_9EURO</name>
<dbReference type="EMBL" id="JAPDRQ010000027">
    <property type="protein sequence ID" value="KAJ9660899.1"/>
    <property type="molecule type" value="Genomic_DNA"/>
</dbReference>
<evidence type="ECO:0000313" key="1">
    <source>
        <dbReference type="EMBL" id="KAJ9660899.1"/>
    </source>
</evidence>
<comment type="caution">
    <text evidence="1">The sequence shown here is derived from an EMBL/GenBank/DDBJ whole genome shotgun (WGS) entry which is preliminary data.</text>
</comment>
<dbReference type="Proteomes" id="UP001172386">
    <property type="component" value="Unassembled WGS sequence"/>
</dbReference>
<protein>
    <submittedName>
        <fullName evidence="1">Uncharacterized protein</fullName>
    </submittedName>
</protein>